<dbReference type="RefSeq" id="XP_022250538.1">
    <property type="nucleotide sequence ID" value="XM_022394830.1"/>
</dbReference>
<evidence type="ECO:0000313" key="3">
    <source>
        <dbReference type="Proteomes" id="UP000694941"/>
    </source>
</evidence>
<proteinExistence type="predicted"/>
<dbReference type="PRINTS" id="PR01301">
    <property type="entry name" value="RGSPROTEIN"/>
</dbReference>
<reference evidence="4" key="1">
    <citation type="submission" date="2025-08" db="UniProtKB">
        <authorList>
            <consortium name="RefSeq"/>
        </authorList>
    </citation>
    <scope>IDENTIFICATION</scope>
    <source>
        <tissue evidence="4">Muscle</tissue>
    </source>
</reference>
<feature type="region of interest" description="Disordered" evidence="1">
    <location>
        <begin position="180"/>
        <end position="207"/>
    </location>
</feature>
<feature type="compositionally biased region" description="Low complexity" evidence="1">
    <location>
        <begin position="192"/>
        <end position="206"/>
    </location>
</feature>
<dbReference type="PROSITE" id="PS50132">
    <property type="entry name" value="RGS"/>
    <property type="match status" value="1"/>
</dbReference>
<sequence>MLRCDKVFDFERSPGKGVLVDDREDRAKRWDLAAMERYMRDHADEHLALGLLSRDDVKSMRRKPEPDYRDDSILECEESAEDESSSPSWPSGSMGNTPSYNSCGLAFEFRQKCSMSPEDTQINVENTEIVTHMDHQWAGRKLRISGSLSTDQLTSYSERGSCLDFGTNCSCAIHDKRDRTNKLSGDNKPLEGATGSASSSKATGGKISRLLRRTHSASCSKEVLTETLLLREKMPITKTKSVESTTRGGPYDVDDKRKKERKTLARDMKLRLNFLRRRQGDVSFQQSVRPTREEVQKWAESFQELMSSKYGLALFRAFLSREFSEENIEFWMACEEFKKSRINKLPSKAKKIYNDFIAVQAPREVNLDSTTRNTIFNNLSSPDHHSFDQAQKRIQGLMERDTYLRFLQSELYLELLQQNGST</sequence>
<dbReference type="InterPro" id="IPR016137">
    <property type="entry name" value="RGS"/>
</dbReference>
<evidence type="ECO:0000313" key="4">
    <source>
        <dbReference type="RefSeq" id="XP_022250538.1"/>
    </source>
</evidence>
<evidence type="ECO:0000259" key="2">
    <source>
        <dbReference type="PROSITE" id="PS50132"/>
    </source>
</evidence>
<gene>
    <name evidence="4" type="primary">LOC106466754</name>
</gene>
<keyword evidence="3" id="KW-1185">Reference proteome</keyword>
<accession>A0ABM1T3T2</accession>
<dbReference type="InterPro" id="IPR044926">
    <property type="entry name" value="RGS_subdomain_2"/>
</dbReference>
<evidence type="ECO:0000256" key="1">
    <source>
        <dbReference type="SAM" id="MobiDB-lite"/>
    </source>
</evidence>
<organism evidence="3 4">
    <name type="scientific">Limulus polyphemus</name>
    <name type="common">Atlantic horseshoe crab</name>
    <dbReference type="NCBI Taxonomy" id="6850"/>
    <lineage>
        <taxon>Eukaryota</taxon>
        <taxon>Metazoa</taxon>
        <taxon>Ecdysozoa</taxon>
        <taxon>Arthropoda</taxon>
        <taxon>Chelicerata</taxon>
        <taxon>Merostomata</taxon>
        <taxon>Xiphosura</taxon>
        <taxon>Limulidae</taxon>
        <taxon>Limulus</taxon>
    </lineage>
</organism>
<dbReference type="PANTHER" id="PTHR10845:SF259">
    <property type="entry name" value="RGS DOMAIN-CONTAINING PROTEIN-RELATED"/>
    <property type="match status" value="1"/>
</dbReference>
<feature type="domain" description="RGS" evidence="2">
    <location>
        <begin position="301"/>
        <end position="416"/>
    </location>
</feature>
<dbReference type="SMART" id="SM00315">
    <property type="entry name" value="RGS"/>
    <property type="match status" value="1"/>
</dbReference>
<protein>
    <submittedName>
        <fullName evidence="4">Uncharacterized protein LOC106466754</fullName>
    </submittedName>
</protein>
<dbReference type="PANTHER" id="PTHR10845">
    <property type="entry name" value="REGULATOR OF G PROTEIN SIGNALING"/>
    <property type="match status" value="1"/>
</dbReference>
<dbReference type="Proteomes" id="UP000694941">
    <property type="component" value="Unplaced"/>
</dbReference>
<dbReference type="InterPro" id="IPR036305">
    <property type="entry name" value="RGS_sf"/>
</dbReference>
<dbReference type="GeneID" id="106466754"/>
<name>A0ABM1T3T2_LIMPO</name>
<dbReference type="Pfam" id="PF00615">
    <property type="entry name" value="RGS"/>
    <property type="match status" value="1"/>
</dbReference>
<dbReference type="SUPFAM" id="SSF48097">
    <property type="entry name" value="Regulator of G-protein signaling, RGS"/>
    <property type="match status" value="1"/>
</dbReference>
<dbReference type="Gene3D" id="1.10.167.10">
    <property type="entry name" value="Regulator of G-protein Signalling 4, domain 2"/>
    <property type="match status" value="1"/>
</dbReference>